<dbReference type="InterPro" id="IPR011739">
    <property type="entry name" value="GTA_rcc01693"/>
</dbReference>
<dbReference type="RefSeq" id="WP_311785580.1">
    <property type="nucleotide sequence ID" value="NZ_JALDYY010000002.1"/>
</dbReference>
<keyword evidence="2" id="KW-1185">Reference proteome</keyword>
<evidence type="ECO:0000313" key="2">
    <source>
        <dbReference type="Proteomes" id="UP001161580"/>
    </source>
</evidence>
<dbReference type="Proteomes" id="UP001161580">
    <property type="component" value="Unassembled WGS sequence"/>
</dbReference>
<dbReference type="Pfam" id="PF09550">
    <property type="entry name" value="Phage_TAC_6"/>
    <property type="match status" value="1"/>
</dbReference>
<dbReference type="EMBL" id="JALDYZ010000002">
    <property type="protein sequence ID" value="MDI7921407.1"/>
    <property type="molecule type" value="Genomic_DNA"/>
</dbReference>
<gene>
    <name evidence="1" type="ORF">MRS75_04830</name>
</gene>
<comment type="caution">
    <text evidence="1">The sequence shown here is derived from an EMBL/GenBank/DDBJ whole genome shotgun (WGS) entry which is preliminary data.</text>
</comment>
<accession>A0AAE3Q8Z5</accession>
<proteinExistence type="predicted"/>
<dbReference type="InterPro" id="IPR019056">
    <property type="entry name" value="Phage_TAC_6"/>
</dbReference>
<evidence type="ECO:0000313" key="1">
    <source>
        <dbReference type="EMBL" id="MDI7921407.1"/>
    </source>
</evidence>
<protein>
    <submittedName>
        <fullName evidence="1">Phage tail assembly chaperone</fullName>
    </submittedName>
</protein>
<organism evidence="1 2">
    <name type="scientific">Ferirhizobium litorale</name>
    <dbReference type="NCBI Taxonomy" id="2927786"/>
    <lineage>
        <taxon>Bacteria</taxon>
        <taxon>Pseudomonadati</taxon>
        <taxon>Pseudomonadota</taxon>
        <taxon>Alphaproteobacteria</taxon>
        <taxon>Hyphomicrobiales</taxon>
        <taxon>Rhizobiaceae</taxon>
        <taxon>Ferirhizobium</taxon>
    </lineage>
</organism>
<dbReference type="AlphaFoldDB" id="A0AAE3Q8Z5"/>
<name>A0AAE3Q8Z5_9HYPH</name>
<reference evidence="1" key="1">
    <citation type="submission" date="2022-03" db="EMBL/GenBank/DDBJ databases">
        <title>Fererhizobium litorale gen. nov., sp. nov., isolated from sandy sediments of the Sea of Japan seashore.</title>
        <authorList>
            <person name="Romanenko L."/>
            <person name="Kurilenko V."/>
            <person name="Otstavnykh N."/>
            <person name="Svetashev V."/>
            <person name="Tekutyeva L."/>
            <person name="Isaeva M."/>
            <person name="Mikhailov V."/>
        </authorList>
    </citation>
    <scope>NUCLEOTIDE SEQUENCE</scope>
    <source>
        <strain evidence="1">KMM 9576</strain>
    </source>
</reference>
<sequence>MRAAAEKEPAAEPAPFPWEEVLHVGLHLLRLEPNTFWAMTPREFFIMAGGLRPGRSAPGRDELTRLMGAFPDVLG</sequence>
<dbReference type="NCBIfam" id="TIGR02216">
    <property type="entry name" value="phage_TIGR02216"/>
    <property type="match status" value="1"/>
</dbReference>